<evidence type="ECO:0000313" key="6">
    <source>
        <dbReference type="Proteomes" id="UP000142765"/>
    </source>
</evidence>
<evidence type="ECO:0000256" key="1">
    <source>
        <dbReference type="ARBA" id="ARBA00022723"/>
    </source>
</evidence>
<dbReference type="EMBL" id="KT387800">
    <property type="protein sequence ID" value="AMB21704.1"/>
    <property type="molecule type" value="Genomic_DNA"/>
</dbReference>
<name>A0A120HV63_CYHV2</name>
<dbReference type="Gene3D" id="2.60.120.920">
    <property type="match status" value="1"/>
</dbReference>
<dbReference type="PRINTS" id="PR01407">
    <property type="entry name" value="BUTYPHLNCDUF"/>
</dbReference>
<dbReference type="InterPro" id="IPR043136">
    <property type="entry name" value="B30.2/SPRY_sf"/>
</dbReference>
<dbReference type="Gene3D" id="3.30.40.10">
    <property type="entry name" value="Zinc/RING finger domain, C3HC4 (zinc finger)"/>
    <property type="match status" value="1"/>
</dbReference>
<evidence type="ECO:0000313" key="5">
    <source>
        <dbReference type="EMBL" id="AMB21704.1"/>
    </source>
</evidence>
<dbReference type="Pfam" id="PF00097">
    <property type="entry name" value="zf-C3HC4"/>
    <property type="match status" value="1"/>
</dbReference>
<dbReference type="InterPro" id="IPR017907">
    <property type="entry name" value="Znf_RING_CS"/>
</dbReference>
<dbReference type="PANTHER" id="PTHR24103">
    <property type="entry name" value="E3 UBIQUITIN-PROTEIN LIGASE TRIM"/>
    <property type="match status" value="1"/>
</dbReference>
<dbReference type="SUPFAM" id="SSF57850">
    <property type="entry name" value="RING/U-box"/>
    <property type="match status" value="1"/>
</dbReference>
<keyword evidence="3" id="KW-0862">Zinc</keyword>
<dbReference type="Proteomes" id="UP000142765">
    <property type="component" value="Segment"/>
</dbReference>
<organism evidence="5 6">
    <name type="scientific">Cyprinid herpesvirus 2</name>
    <name type="common">CyHV-2</name>
    <dbReference type="NCBI Taxonomy" id="317878"/>
    <lineage>
        <taxon>Viruses</taxon>
        <taxon>Duplodnaviria</taxon>
        <taxon>Heunggongvirae</taxon>
        <taxon>Peploviricota</taxon>
        <taxon>Herviviricetes</taxon>
        <taxon>Herpesvirales</taxon>
        <taxon>Alloherpesviridae</taxon>
        <taxon>Cyvirus</taxon>
        <taxon>Cyvirus cyprinidallo2</taxon>
    </lineage>
</organism>
<gene>
    <name evidence="5" type="ORF">CyHV2_ORF128</name>
</gene>
<dbReference type="OrthoDB" id="31976at10239"/>
<dbReference type="InterPro" id="IPR003879">
    <property type="entry name" value="Butyrophylin_SPRY"/>
</dbReference>
<dbReference type="InterPro" id="IPR013083">
    <property type="entry name" value="Znf_RING/FYVE/PHD"/>
</dbReference>
<keyword evidence="1" id="KW-0479">Metal-binding</keyword>
<accession>A0A120HV63</accession>
<evidence type="ECO:0000256" key="2">
    <source>
        <dbReference type="ARBA" id="ARBA00022771"/>
    </source>
</evidence>
<evidence type="ECO:0000256" key="3">
    <source>
        <dbReference type="ARBA" id="ARBA00022833"/>
    </source>
</evidence>
<sequence>MDRETLLGHLSCHECGRLFRDPVTVSCGHSFCRLCVRSVCGICLIECSQPFLVDELPSNHVLCNMVCAVEEDGLMYGCWSQRITAVIPNVPPVPKPRLFAATATASTSSAAAPPVPSGAALPPPPPPPPPVPTTSEIKSPPKPMTCQLPVPYVADGFRRRNSKTNDSTRRDHPPPAPSNLVQKALERCSRSSNSSSSSGSVSASATGKKQNNQRKLKRIVSDLIFREKCHMRLLCHRYMVDAELDPTTAHSNVKVDMAGKICYYTPVKQQQQGKRSFSTVPAVMSKKGHFTAFYAEMSVENKSTWTFGVCAYNADMRMVWPCPTGSAWTVSQIRDGRVYANTNNINSNKDLVSDSILTKVGVFVDQEVGSVHFLDATSFDTLYVFKSQPVANAPIHVFVSPESSESVPVILATPAARSTTTTTIHQDEDLDDYHHQQMRRSSVASITLTL</sequence>
<reference evidence="5 6" key="1">
    <citation type="submission" date="2015-08" db="EMBL/GenBank/DDBJ databases">
        <authorList>
            <person name="Babu N.S."/>
            <person name="Beckwith C.J."/>
            <person name="Beseler K.G."/>
            <person name="Brison A."/>
            <person name="Carone J.V."/>
            <person name="Caskin T.P."/>
            <person name="Diamond M."/>
            <person name="Durham M.E."/>
            <person name="Foxe J.M."/>
            <person name="Go M."/>
            <person name="Henderson B.A."/>
            <person name="Jones I.B."/>
            <person name="McGettigan J.A."/>
            <person name="Micheletti S.J."/>
            <person name="Nasrallah M.E."/>
            <person name="Ortiz D."/>
            <person name="Piller C.R."/>
            <person name="Privatt S.R."/>
            <person name="Schneider S.L."/>
            <person name="Sharp S."/>
            <person name="Smith T.C."/>
            <person name="Stanton J.D."/>
            <person name="Ullery H.E."/>
            <person name="Wilson R.J."/>
            <person name="Serrano M.G."/>
            <person name="Buck G."/>
            <person name="Lee V."/>
            <person name="Wang Y."/>
            <person name="Carvalho R."/>
            <person name="Voegtly L."/>
            <person name="Shi R."/>
            <person name="Duckworth R."/>
            <person name="Johnson A."/>
            <person name="Loviza R."/>
            <person name="Walstead R."/>
            <person name="Shah Z."/>
            <person name="Kiflezghi M."/>
            <person name="Wade K."/>
            <person name="Ball S.L."/>
            <person name="Bradley K.W."/>
            <person name="Asai D.J."/>
            <person name="Bowman C.A."/>
            <person name="Russell D.A."/>
            <person name="Pope W.H."/>
            <person name="Jacobs-Sera D."/>
            <person name="Hendrix R.W."/>
            <person name="Hatfull G.F."/>
        </authorList>
    </citation>
    <scope>NUCLEOTIDE SEQUENCE [LARGE SCALE GENOMIC DNA]</scope>
    <source>
        <strain evidence="5">SY</strain>
    </source>
</reference>
<dbReference type="InterPro" id="IPR003877">
    <property type="entry name" value="SPRY_dom"/>
</dbReference>
<dbReference type="PROSITE" id="PS00518">
    <property type="entry name" value="ZF_RING_1"/>
    <property type="match status" value="1"/>
</dbReference>
<feature type="compositionally biased region" description="Low complexity" evidence="4">
    <location>
        <begin position="190"/>
        <end position="204"/>
    </location>
</feature>
<keyword evidence="2" id="KW-0863">Zinc-finger</keyword>
<feature type="compositionally biased region" description="Pro residues" evidence="4">
    <location>
        <begin position="113"/>
        <end position="132"/>
    </location>
</feature>
<dbReference type="InterPro" id="IPR001870">
    <property type="entry name" value="B30.2/SPRY"/>
</dbReference>
<feature type="region of interest" description="Disordered" evidence="4">
    <location>
        <begin position="109"/>
        <end position="214"/>
    </location>
</feature>
<dbReference type="InterPro" id="IPR013320">
    <property type="entry name" value="ConA-like_dom_sf"/>
</dbReference>
<dbReference type="GO" id="GO:0008270">
    <property type="term" value="F:zinc ion binding"/>
    <property type="evidence" value="ECO:0007669"/>
    <property type="project" value="UniProtKB-KW"/>
</dbReference>
<dbReference type="SUPFAM" id="SSF49899">
    <property type="entry name" value="Concanavalin A-like lectins/glucanases"/>
    <property type="match status" value="1"/>
</dbReference>
<dbReference type="Pfam" id="PF00622">
    <property type="entry name" value="SPRY"/>
    <property type="match status" value="1"/>
</dbReference>
<dbReference type="PROSITE" id="PS50188">
    <property type="entry name" value="B302_SPRY"/>
    <property type="match status" value="1"/>
</dbReference>
<protein>
    <submittedName>
        <fullName evidence="5">ORF128</fullName>
    </submittedName>
</protein>
<evidence type="ECO:0000256" key="4">
    <source>
        <dbReference type="SAM" id="MobiDB-lite"/>
    </source>
</evidence>
<proteinExistence type="predicted"/>
<dbReference type="InterPro" id="IPR050143">
    <property type="entry name" value="TRIM/RBCC"/>
</dbReference>
<dbReference type="InterPro" id="IPR018957">
    <property type="entry name" value="Znf_C3HC4_RING-type"/>
</dbReference>